<feature type="compositionally biased region" description="Low complexity" evidence="1">
    <location>
        <begin position="20"/>
        <end position="35"/>
    </location>
</feature>
<name>S4TFC4_9VIRU</name>
<proteinExistence type="predicted"/>
<protein>
    <submittedName>
        <fullName evidence="2">Uncharacterized protein</fullName>
    </submittedName>
</protein>
<evidence type="ECO:0000313" key="2">
    <source>
        <dbReference type="EMBL" id="AGA18392.1"/>
    </source>
</evidence>
<evidence type="ECO:0000256" key="1">
    <source>
        <dbReference type="SAM" id="MobiDB-lite"/>
    </source>
</evidence>
<sequence length="384" mass="41769">MPLKRTQSFGGRKGALRTGSRAASVSARQSAARSSTTGLKRAASVRENAVIKTAVKQAERNVFLDKEEKYFKAKGAVDSQFFPQVTTTGAKTTSVIAWGTTGVNDGAGATMSYCGHNILNLQMLNPFLNSELNAQLRPNVMEGKRAVPTKSMVNWTVNRNYVRNGLTRILGGGDPIDGPPGPAVNDPQLYQNLPVRCRMIRVTPKLSPGINTQIDPSTDLFLDQVGLAYSPTSTQWTVSDNEFARVNTRKYTILGDTKFTLGQPMTATWAGNGLTEAYPTMRFRQVLTIPREASSEADHYQPPAYHKKGGEVYFDTGSAGTMDNATSGSRREYVFMHFWYESGDGGTVPGDGGASVPNLIASGLVPDATAVKIHYRVESRFREP</sequence>
<reference evidence="2" key="1">
    <citation type="journal article" date="2013" name="ISME J.">
        <title>Previously unknown and highly divergent ssDNA viruses populate the oceans.</title>
        <authorList>
            <person name="Labonte J.M."/>
            <person name="Suttle C.A."/>
        </authorList>
    </citation>
    <scope>NUCLEOTIDE SEQUENCE</scope>
</reference>
<dbReference type="EMBL" id="JX904428">
    <property type="protein sequence ID" value="AGA18392.1"/>
    <property type="molecule type" value="Genomic_DNA"/>
</dbReference>
<feature type="region of interest" description="Disordered" evidence="1">
    <location>
        <begin position="1"/>
        <end position="39"/>
    </location>
</feature>
<accession>S4TFC4</accession>
<organism evidence="2">
    <name type="scientific">uncultured marine virus</name>
    <dbReference type="NCBI Taxonomy" id="186617"/>
    <lineage>
        <taxon>Viruses</taxon>
        <taxon>environmental samples</taxon>
    </lineage>
</organism>